<proteinExistence type="inferred from homology"/>
<organism evidence="11 12">
    <name type="scientific">Vittaforma corneae (strain ATCC 50505)</name>
    <name type="common">Microsporidian parasite</name>
    <name type="synonym">Nosema corneum</name>
    <dbReference type="NCBI Taxonomy" id="993615"/>
    <lineage>
        <taxon>Eukaryota</taxon>
        <taxon>Fungi</taxon>
        <taxon>Fungi incertae sedis</taxon>
        <taxon>Microsporidia</taxon>
        <taxon>Nosematidae</taxon>
        <taxon>Vittaforma</taxon>
    </lineage>
</organism>
<keyword evidence="4 9" id="KW-0175">Coiled coil</keyword>
<feature type="coiled-coil region" evidence="9">
    <location>
        <begin position="783"/>
        <end position="959"/>
    </location>
</feature>
<dbReference type="GO" id="GO:0005524">
    <property type="term" value="F:ATP binding"/>
    <property type="evidence" value="ECO:0007669"/>
    <property type="project" value="UniProtKB-KW"/>
</dbReference>
<dbReference type="GO" id="GO:0016459">
    <property type="term" value="C:myosin complex"/>
    <property type="evidence" value="ECO:0007669"/>
    <property type="project" value="UniProtKB-KW"/>
</dbReference>
<evidence type="ECO:0000256" key="5">
    <source>
        <dbReference type="ARBA" id="ARBA00023123"/>
    </source>
</evidence>
<dbReference type="GO" id="GO:0000146">
    <property type="term" value="F:microfilament motor activity"/>
    <property type="evidence" value="ECO:0007669"/>
    <property type="project" value="TreeGrafter"/>
</dbReference>
<dbReference type="InParanoid" id="L2GK18"/>
<dbReference type="HOGENOM" id="CLU_261463_0_0_1"/>
<dbReference type="PRINTS" id="PR00193">
    <property type="entry name" value="MYOSINHEAVY"/>
</dbReference>
<feature type="coiled-coil region" evidence="9">
    <location>
        <begin position="538"/>
        <end position="747"/>
    </location>
</feature>
<dbReference type="InterPro" id="IPR036961">
    <property type="entry name" value="Kinesin_motor_dom_sf"/>
</dbReference>
<dbReference type="InterPro" id="IPR001609">
    <property type="entry name" value="Myosin_head_motor_dom-like"/>
</dbReference>
<keyword evidence="5 8" id="KW-0518">Myosin</keyword>
<sequence length="1301" mass="150119">MTSLGLTRDPEDYVCLRNSCFEIKDVDDSKEFDRLNVCFENLGMTDPSRYYKIIAAILHLSNIEFAENEDQACINNSCNKGNVNPVEMACKLLNISVTDFLKEVLHPSIKAGNETVTHSRTKEECLKVIEGLMKMLYDSLFDNLVFEINSILDISSSDSFIGVLDIAGFEIFENNSFEQLCINYTNEKLQQFFNHHMFILEQEIYKNECIDWNFIDFGLDLEPTIRLIESNNPIGILSYLDEECVMPKASDDTLLNKIKGIQGVEKCPFKNTFRIKHYAGLVEYEVKDWLNKNKDVHSENLHKLASSHLLSTRNDSNIKKGIFRTVSQSHRENLRRLMDLLRNTNPHFVRCILPNLNKNSSEFNKKLILDQLKCNGVLEGIRISRLGYPSRISFKEFNERYLILLNVNTNVMSDDNVNMANELLLIPKNLSKSILESIEINSNDYRIGNTMVFLRQGVLADMEDMRERRISRLSRVVTGILLHKIELRRSNINQERQKAIVLLQKNANMTYELLKWKWWALFIKIKPLLEVQKNEESIREKDEQIRAYADLVERERKERKKMEACISSLNNSVEEFKKTNDLSRLALDEKEGLLEGLRRENTELLSSLDKQSKSIESLKDKVRQCEIKEENHCAAIKDLNAALEQTNKELKSKEETISNLVQKGGDLNSVLKLKESEINEILKSKDELEKMVCDIKTENELVKGECSAHKNTISALEEKISCQDDVIRKTKNEFDDVQFENESLQGEIRKKEHITQENNRQISALKQELEYFKAKTNTLESSLLANQEQAKSLESKIEELKSIKNGTQETVVSLHKQIKTLSLKLSNLESINSELSREKDEMYEENQRLAKEKIEALCLVDCRENQERKALQLEIHKLRLENEKLRSDIANGSSSHDEGMESILDKINQQLENEKSIKKQYERKVNELETGNAILENRIRELNQQLKESEESCIKVASEFTHNFVPKTDVIKLKEGLESVRNEANLISDLFQIKFFEILDSKNLQIESLINEISRLSNELSIARSENESLKEHENANMLLKREIEDVLKKNSLLKTEIDALTVNNESSLIQIGELKDHIGKLQTRFDEREDEIERIKREYNKEMGEILQKKEELKKNLCKVQELIGHEITDGEVSRKINSAVKPFAERVEALNRQLNEANVKIAEKEAEISRLSEMMQKLSSNLEGAINAHDNPVNLSNASNNSIDGGNLIRERLVSSFVVDKDALKTIERKKLLSCNCGLLNKVKVVEIQRENKEEVVRLINENNLLNLKLRQTERVVEEQSALVESMRGCISILKKKSK</sequence>
<comment type="caution">
    <text evidence="8">Lacks conserved residue(s) required for the propagation of feature annotation.</text>
</comment>
<dbReference type="Gene3D" id="1.20.120.720">
    <property type="entry name" value="Myosin VI head, motor domain, U50 subdomain"/>
    <property type="match status" value="1"/>
</dbReference>
<evidence type="ECO:0000259" key="10">
    <source>
        <dbReference type="PROSITE" id="PS51456"/>
    </source>
</evidence>
<dbReference type="Gene3D" id="1.20.58.530">
    <property type="match status" value="1"/>
</dbReference>
<dbReference type="PROSITE" id="PS51456">
    <property type="entry name" value="MYOSIN_MOTOR"/>
    <property type="match status" value="1"/>
</dbReference>
<feature type="coiled-coil region" evidence="9">
    <location>
        <begin position="999"/>
        <end position="1050"/>
    </location>
</feature>
<keyword evidence="6" id="KW-0505">Motor protein</keyword>
<accession>L2GK18</accession>
<dbReference type="GO" id="GO:0016020">
    <property type="term" value="C:membrane"/>
    <property type="evidence" value="ECO:0007669"/>
    <property type="project" value="TreeGrafter"/>
</dbReference>
<dbReference type="VEuPathDB" id="MicrosporidiaDB:VICG_01717"/>
<evidence type="ECO:0000256" key="9">
    <source>
        <dbReference type="SAM" id="Coils"/>
    </source>
</evidence>
<dbReference type="SUPFAM" id="SSF52540">
    <property type="entry name" value="P-loop containing nucleoside triphosphate hydrolases"/>
    <property type="match status" value="1"/>
</dbReference>
<dbReference type="Gene3D" id="3.40.850.10">
    <property type="entry name" value="Kinesin motor domain"/>
    <property type="match status" value="1"/>
</dbReference>
<dbReference type="RefSeq" id="XP_007605162.1">
    <property type="nucleotide sequence ID" value="XM_007605100.1"/>
</dbReference>
<dbReference type="STRING" id="993615.L2GK18"/>
<dbReference type="Gene3D" id="1.20.5.4820">
    <property type="match status" value="1"/>
</dbReference>
<gene>
    <name evidence="11" type="ORF">VICG_01717</name>
</gene>
<dbReference type="GeneID" id="19882427"/>
<evidence type="ECO:0000256" key="8">
    <source>
        <dbReference type="PROSITE-ProRule" id="PRU00782"/>
    </source>
</evidence>
<feature type="region of interest" description="Actin-binding" evidence="8">
    <location>
        <begin position="334"/>
        <end position="356"/>
    </location>
</feature>
<evidence type="ECO:0000256" key="3">
    <source>
        <dbReference type="ARBA" id="ARBA00022840"/>
    </source>
</evidence>
<dbReference type="PANTHER" id="PTHR13140">
    <property type="entry name" value="MYOSIN"/>
    <property type="match status" value="1"/>
</dbReference>
<evidence type="ECO:0000256" key="6">
    <source>
        <dbReference type="ARBA" id="ARBA00023175"/>
    </source>
</evidence>
<feature type="coiled-coil region" evidence="9">
    <location>
        <begin position="1146"/>
        <end position="1190"/>
    </location>
</feature>
<dbReference type="Gene3D" id="1.10.10.820">
    <property type="match status" value="1"/>
</dbReference>
<keyword evidence="2" id="KW-0547">Nucleotide-binding</keyword>
<feature type="coiled-coil region" evidence="9">
    <location>
        <begin position="1079"/>
        <end position="1117"/>
    </location>
</feature>
<dbReference type="OrthoDB" id="6108017at2759"/>
<dbReference type="EMBL" id="JH370147">
    <property type="protein sequence ID" value="ELA41228.1"/>
    <property type="molecule type" value="Genomic_DNA"/>
</dbReference>
<dbReference type="Pfam" id="PF00063">
    <property type="entry name" value="Myosin_head"/>
    <property type="match status" value="1"/>
</dbReference>
<name>L2GK18_VITCO</name>
<keyword evidence="3" id="KW-0067">ATP-binding</keyword>
<keyword evidence="12" id="KW-1185">Reference proteome</keyword>
<evidence type="ECO:0000256" key="2">
    <source>
        <dbReference type="ARBA" id="ARBA00022741"/>
    </source>
</evidence>
<dbReference type="SMART" id="SM00242">
    <property type="entry name" value="MYSc"/>
    <property type="match status" value="1"/>
</dbReference>
<dbReference type="Proteomes" id="UP000011082">
    <property type="component" value="Unassembled WGS sequence"/>
</dbReference>
<evidence type="ECO:0000256" key="1">
    <source>
        <dbReference type="ARBA" id="ARBA00008314"/>
    </source>
</evidence>
<evidence type="ECO:0000256" key="4">
    <source>
        <dbReference type="ARBA" id="ARBA00023054"/>
    </source>
</evidence>
<reference evidence="12" key="1">
    <citation type="submission" date="2011-05" db="EMBL/GenBank/DDBJ databases">
        <title>The genome sequence of Vittaforma corneae strain ATCC 50505.</title>
        <authorList>
            <consortium name="The Broad Institute Genome Sequencing Platform"/>
            <person name="Cuomo C."/>
            <person name="Didier E."/>
            <person name="Bowers L."/>
            <person name="Young S.K."/>
            <person name="Zeng Q."/>
            <person name="Gargeya S."/>
            <person name="Fitzgerald M."/>
            <person name="Haas B."/>
            <person name="Abouelleil A."/>
            <person name="Alvarado L."/>
            <person name="Arachchi H.M."/>
            <person name="Berlin A."/>
            <person name="Chapman S.B."/>
            <person name="Gearin G."/>
            <person name="Goldberg J."/>
            <person name="Griggs A."/>
            <person name="Gujja S."/>
            <person name="Hansen M."/>
            <person name="Heiman D."/>
            <person name="Howarth C."/>
            <person name="Larimer J."/>
            <person name="Lui A."/>
            <person name="MacDonald P.J.P."/>
            <person name="McCowen C."/>
            <person name="Montmayeur A."/>
            <person name="Murphy C."/>
            <person name="Neiman D."/>
            <person name="Pearson M."/>
            <person name="Priest M."/>
            <person name="Roberts A."/>
            <person name="Saif S."/>
            <person name="Shea T."/>
            <person name="Sisk P."/>
            <person name="Stolte C."/>
            <person name="Sykes S."/>
            <person name="Wortman J."/>
            <person name="Nusbaum C."/>
            <person name="Birren B."/>
        </authorList>
    </citation>
    <scope>NUCLEOTIDE SEQUENCE [LARGE SCALE GENOMIC DNA]</scope>
    <source>
        <strain evidence="12">ATCC 50505</strain>
    </source>
</reference>
<dbReference type="GO" id="GO:0005737">
    <property type="term" value="C:cytoplasm"/>
    <property type="evidence" value="ECO:0007669"/>
    <property type="project" value="TreeGrafter"/>
</dbReference>
<protein>
    <recommendedName>
        <fullName evidence="10">Myosin motor domain-containing protein</fullName>
    </recommendedName>
</protein>
<dbReference type="PANTHER" id="PTHR13140:SF857">
    <property type="entry name" value="MYOSIN-11"/>
    <property type="match status" value="1"/>
</dbReference>
<evidence type="ECO:0000313" key="11">
    <source>
        <dbReference type="EMBL" id="ELA41228.1"/>
    </source>
</evidence>
<dbReference type="GO" id="GO:0007015">
    <property type="term" value="P:actin filament organization"/>
    <property type="evidence" value="ECO:0007669"/>
    <property type="project" value="TreeGrafter"/>
</dbReference>
<dbReference type="FunCoup" id="L2GK18">
    <property type="interactions" value="18"/>
</dbReference>
<evidence type="ECO:0000256" key="7">
    <source>
        <dbReference type="ARBA" id="ARBA00023203"/>
    </source>
</evidence>
<dbReference type="GO" id="GO:0051015">
    <property type="term" value="F:actin filament binding"/>
    <property type="evidence" value="ECO:0007669"/>
    <property type="project" value="TreeGrafter"/>
</dbReference>
<evidence type="ECO:0000313" key="12">
    <source>
        <dbReference type="Proteomes" id="UP000011082"/>
    </source>
</evidence>
<comment type="similarity">
    <text evidence="1 8">Belongs to the TRAFAC class myosin-kinesin ATPase superfamily. Myosin family.</text>
</comment>
<dbReference type="InterPro" id="IPR027417">
    <property type="entry name" value="P-loop_NTPase"/>
</dbReference>
<keyword evidence="7 8" id="KW-0009">Actin-binding</keyword>
<feature type="domain" description="Myosin motor" evidence="10">
    <location>
        <begin position="1"/>
        <end position="467"/>
    </location>
</feature>